<evidence type="ECO:0000256" key="2">
    <source>
        <dbReference type="ARBA" id="ARBA00009130"/>
    </source>
</evidence>
<dbReference type="Gene3D" id="3.50.50.60">
    <property type="entry name" value="FAD/NAD(P)-binding domain"/>
    <property type="match status" value="2"/>
</dbReference>
<dbReference type="Proteomes" id="UP000058613">
    <property type="component" value="Chromosome"/>
</dbReference>
<sequence>MTVRIAVVGGGAAGMAAASRAKRLLGDKAEVTVFEKGSWISFALCGTPYYIGCRVPTLDMLVHYPLEEFTRRRGINVKLKTIVTEVDPGARQLRYRSLATGEEGVYEYDYLVLATGARPRVPGEWLRYRNVYTLHSLGDADRLRATVVRNDVKRVVVIGGGYTGVEAAENLARLGRRVILIHSGEWLLNKMLDHDMAGELMERAQNAGIELVLGHRVTDIEGAGDIAASVLLDNGERIDGDVFLAASGIEPNTTLAEQMGLKIGETGAVWTNERMETSIKDVYAVGDVAETRDLVTGGRVWWPFATAANKMGFVAGTNIAGGDAVFPGVVRTSAMGAFGLYVAATGLNEEEARRHGFDAVAVKVKAPTKARYMGEPGEILLKVVADAETGKLLGAQAVSSDPSSFWRVNVIASLIWRGATVWDLFSVDVGYWPGLNPVWDPLTIAARLFFRKLGTKP</sequence>
<dbReference type="PANTHER" id="PTHR43429:SF1">
    <property type="entry name" value="NAD(P)H SULFUR OXIDOREDUCTASE (COA-DEPENDENT)"/>
    <property type="match status" value="1"/>
</dbReference>
<dbReference type="OrthoDB" id="27922at2157"/>
<evidence type="ECO:0000256" key="5">
    <source>
        <dbReference type="ARBA" id="ARBA00023002"/>
    </source>
</evidence>
<evidence type="ECO:0000313" key="10">
    <source>
        <dbReference type="EMBL" id="OWJ54539.1"/>
    </source>
</evidence>
<evidence type="ECO:0000256" key="1">
    <source>
        <dbReference type="ARBA" id="ARBA00001974"/>
    </source>
</evidence>
<evidence type="ECO:0000256" key="3">
    <source>
        <dbReference type="ARBA" id="ARBA00022630"/>
    </source>
</evidence>
<keyword evidence="12" id="KW-1185">Reference proteome</keyword>
<keyword evidence="5" id="KW-0560">Oxidoreductase</keyword>
<dbReference type="InterPro" id="IPR036188">
    <property type="entry name" value="FAD/NAD-bd_sf"/>
</dbReference>
<accession>A0A0N7JD94</accession>
<keyword evidence="4" id="KW-0274">FAD</keyword>
<dbReference type="AlphaFoldDB" id="A0A0N7JD94"/>
<dbReference type="SUPFAM" id="SSF55424">
    <property type="entry name" value="FAD/NAD-linked reductases, dimerisation (C-terminal) domain"/>
    <property type="match status" value="1"/>
</dbReference>
<dbReference type="GeneID" id="26099858"/>
<evidence type="ECO:0000256" key="4">
    <source>
        <dbReference type="ARBA" id="ARBA00022827"/>
    </source>
</evidence>
<dbReference type="PRINTS" id="PR00368">
    <property type="entry name" value="FADPNR"/>
</dbReference>
<keyword evidence="3" id="KW-0285">Flavoprotein</keyword>
<keyword evidence="6" id="KW-0676">Redox-active center</keyword>
<evidence type="ECO:0000259" key="7">
    <source>
        <dbReference type="Pfam" id="PF02852"/>
    </source>
</evidence>
<dbReference type="InterPro" id="IPR050260">
    <property type="entry name" value="FAD-bd_OxRdtase"/>
</dbReference>
<reference evidence="9 11" key="1">
    <citation type="submission" date="2015-10" db="EMBL/GenBank/DDBJ databases">
        <title>Complete genome sequence of hyperthermophilic archaeon Pyrodictium delaneyi Su06.</title>
        <authorList>
            <person name="Jung J.-H."/>
            <person name="Lin J."/>
            <person name="Holden J.F."/>
            <person name="Park C.-S."/>
        </authorList>
    </citation>
    <scope>NUCLEOTIDE SEQUENCE [LARGE SCALE GENOMIC DNA]</scope>
    <source>
        <strain evidence="9 11">Su06</strain>
    </source>
</reference>
<dbReference type="Pfam" id="PF02852">
    <property type="entry name" value="Pyr_redox_dim"/>
    <property type="match status" value="1"/>
</dbReference>
<dbReference type="KEGG" id="pdl:Pyrde_1518"/>
<dbReference type="STRING" id="1273541.Pyrde_1518"/>
<name>A0A0N7JD94_9CREN</name>
<gene>
    <name evidence="10" type="ORF">Pdsh_05780</name>
    <name evidence="9" type="ORF">Pyrde_1518</name>
</gene>
<dbReference type="EMBL" id="NCQP01000003">
    <property type="protein sequence ID" value="OWJ54539.1"/>
    <property type="molecule type" value="Genomic_DNA"/>
</dbReference>
<dbReference type="Pfam" id="PF07992">
    <property type="entry name" value="Pyr_redox_2"/>
    <property type="match status" value="1"/>
</dbReference>
<dbReference type="InterPro" id="IPR004099">
    <property type="entry name" value="Pyr_nucl-diS_OxRdtase_dimer"/>
</dbReference>
<comment type="similarity">
    <text evidence="2">Belongs to the class-III pyridine nucleotide-disulfide oxidoreductase family.</text>
</comment>
<dbReference type="SUPFAM" id="SSF51905">
    <property type="entry name" value="FAD/NAD(P)-binding domain"/>
    <property type="match status" value="1"/>
</dbReference>
<organism evidence="9 11">
    <name type="scientific">Pyrodictium delaneyi</name>
    <dbReference type="NCBI Taxonomy" id="1273541"/>
    <lineage>
        <taxon>Archaea</taxon>
        <taxon>Thermoproteota</taxon>
        <taxon>Thermoprotei</taxon>
        <taxon>Desulfurococcales</taxon>
        <taxon>Pyrodictiaceae</taxon>
        <taxon>Pyrodictium</taxon>
    </lineage>
</organism>
<evidence type="ECO:0000313" key="12">
    <source>
        <dbReference type="Proteomes" id="UP000196694"/>
    </source>
</evidence>
<dbReference type="PANTHER" id="PTHR43429">
    <property type="entry name" value="PYRIDINE NUCLEOTIDE-DISULFIDE OXIDOREDUCTASE DOMAIN-CONTAINING"/>
    <property type="match status" value="1"/>
</dbReference>
<dbReference type="InterPro" id="IPR016156">
    <property type="entry name" value="FAD/NAD-linked_Rdtase_dimer_sf"/>
</dbReference>
<reference evidence="10 12" key="2">
    <citation type="submission" date="2017-05" db="EMBL/GenBank/DDBJ databases">
        <title>The draft genome of the hyperthermophilic archaeon 'Pyrodictium delaneyi strain Hulk', an iron and nitrate reducer, reveals the capacity for sulfate reduction.</title>
        <authorList>
            <person name="Demey L.M."/>
            <person name="Miller C."/>
            <person name="Manzella M."/>
            <person name="Reguera G."/>
            <person name="Kashefi K."/>
        </authorList>
    </citation>
    <scope>NUCLEOTIDE SEQUENCE [LARGE SCALE GENOMIC DNA]</scope>
    <source>
        <strain evidence="10 12">Hulk</strain>
    </source>
</reference>
<comment type="cofactor">
    <cofactor evidence="1">
        <name>FAD</name>
        <dbReference type="ChEBI" id="CHEBI:57692"/>
    </cofactor>
</comment>
<evidence type="ECO:0000259" key="8">
    <source>
        <dbReference type="Pfam" id="PF07992"/>
    </source>
</evidence>
<dbReference type="InterPro" id="IPR023753">
    <property type="entry name" value="FAD/NAD-binding_dom"/>
</dbReference>
<feature type="domain" description="FAD/NAD(P)-binding" evidence="8">
    <location>
        <begin position="4"/>
        <end position="308"/>
    </location>
</feature>
<dbReference type="Proteomes" id="UP000196694">
    <property type="component" value="Unassembled WGS sequence"/>
</dbReference>
<evidence type="ECO:0000256" key="6">
    <source>
        <dbReference type="ARBA" id="ARBA00023284"/>
    </source>
</evidence>
<proteinExistence type="inferred from homology"/>
<protein>
    <submittedName>
        <fullName evidence="9">NADH oxidase</fullName>
    </submittedName>
</protein>
<dbReference type="GO" id="GO:0016491">
    <property type="term" value="F:oxidoreductase activity"/>
    <property type="evidence" value="ECO:0007669"/>
    <property type="project" value="UniProtKB-KW"/>
</dbReference>
<evidence type="ECO:0000313" key="9">
    <source>
        <dbReference type="EMBL" id="ALL01561.1"/>
    </source>
</evidence>
<evidence type="ECO:0000313" key="11">
    <source>
        <dbReference type="Proteomes" id="UP000058613"/>
    </source>
</evidence>
<dbReference type="EMBL" id="CP013011">
    <property type="protein sequence ID" value="ALL01561.1"/>
    <property type="molecule type" value="Genomic_DNA"/>
</dbReference>
<dbReference type="RefSeq" id="WP_055409627.1">
    <property type="nucleotide sequence ID" value="NZ_CP013011.1"/>
</dbReference>
<dbReference type="PRINTS" id="PR00411">
    <property type="entry name" value="PNDRDTASEI"/>
</dbReference>
<feature type="domain" description="Pyridine nucleotide-disulphide oxidoreductase dimerisation" evidence="7">
    <location>
        <begin position="340"/>
        <end position="436"/>
    </location>
</feature>